<reference evidence="3 4" key="1">
    <citation type="submission" date="2018-08" db="EMBL/GenBank/DDBJ databases">
        <title>A genome reference for cultivated species of the human gut microbiota.</title>
        <authorList>
            <person name="Zou Y."/>
            <person name="Xue W."/>
            <person name="Luo G."/>
        </authorList>
    </citation>
    <scope>NUCLEOTIDE SEQUENCE [LARGE SCALE GENOMIC DNA]</scope>
    <source>
        <strain evidence="3 4">OM06-4</strain>
    </source>
</reference>
<dbReference type="RefSeq" id="WP_003536909.1">
    <property type="nucleotide sequence ID" value="NZ_AP031443.1"/>
</dbReference>
<dbReference type="SUPFAM" id="SSF54518">
    <property type="entry name" value="Tubby C-terminal domain-like"/>
    <property type="match status" value="1"/>
</dbReference>
<accession>A0A3E3EEP4</accession>
<comment type="caution">
    <text evidence="3">The sequence shown here is derived from an EMBL/GenBank/DDBJ whole genome shotgun (WGS) entry which is preliminary data.</text>
</comment>
<dbReference type="Pfam" id="PF04525">
    <property type="entry name" value="LOR"/>
    <property type="match status" value="1"/>
</dbReference>
<reference evidence="2" key="2">
    <citation type="submission" date="2023-01" db="EMBL/GenBank/DDBJ databases">
        <title>Human gut microbiome strain richness.</title>
        <authorList>
            <person name="Chen-Liaw A."/>
        </authorList>
    </citation>
    <scope>NUCLEOTIDE SEQUENCE</scope>
    <source>
        <strain evidence="2">1001217st2_G6_1001217B_191108</strain>
    </source>
</reference>
<dbReference type="Proteomes" id="UP001211987">
    <property type="component" value="Unassembled WGS sequence"/>
</dbReference>
<comment type="similarity">
    <text evidence="1">Belongs to the LOR family.</text>
</comment>
<dbReference type="GeneID" id="64197861"/>
<name>A0A3E3EEP4_9FIRM</name>
<proteinExistence type="inferred from homology"/>
<evidence type="ECO:0000313" key="3">
    <source>
        <dbReference type="EMBL" id="RGD86365.1"/>
    </source>
</evidence>
<gene>
    <name evidence="3" type="ORF">DXB93_05765</name>
    <name evidence="2" type="ORF">PM738_02285</name>
</gene>
<sequence length="157" mass="18394">MKLLFKQRFFSWLDSYDIYDEMGNTVYTVKGELSWGHKLQIYNADGLPVGTIKEEVFTFLPKFAMYLNDEYIGQIKKELTLFKPSFILDYNDWKISGNFWEWDYEIIDSRGIVIGDINKELFNFTDTYSLTISDPRNAIYVLMIALAIDAQKCSNNS</sequence>
<dbReference type="InterPro" id="IPR025659">
    <property type="entry name" value="Tubby-like_C"/>
</dbReference>
<dbReference type="EMBL" id="JAQLKE010000003">
    <property type="protein sequence ID" value="MDB7082616.1"/>
    <property type="molecule type" value="Genomic_DNA"/>
</dbReference>
<evidence type="ECO:0000313" key="4">
    <source>
        <dbReference type="Proteomes" id="UP000261032"/>
    </source>
</evidence>
<dbReference type="InterPro" id="IPR007612">
    <property type="entry name" value="LOR"/>
</dbReference>
<protein>
    <submittedName>
        <fullName evidence="2">LURP-one-related family protein</fullName>
    </submittedName>
</protein>
<dbReference type="Proteomes" id="UP000261032">
    <property type="component" value="Unassembled WGS sequence"/>
</dbReference>
<dbReference type="InterPro" id="IPR038595">
    <property type="entry name" value="LOR_sf"/>
</dbReference>
<dbReference type="Gene3D" id="2.40.160.200">
    <property type="entry name" value="LURP1-related"/>
    <property type="match status" value="1"/>
</dbReference>
<dbReference type="AlphaFoldDB" id="A0A3E3EEP4"/>
<organism evidence="3 4">
    <name type="scientific">Thomasclavelia ramosa</name>
    <dbReference type="NCBI Taxonomy" id="1547"/>
    <lineage>
        <taxon>Bacteria</taxon>
        <taxon>Bacillati</taxon>
        <taxon>Bacillota</taxon>
        <taxon>Erysipelotrichia</taxon>
        <taxon>Erysipelotrichales</taxon>
        <taxon>Coprobacillaceae</taxon>
        <taxon>Thomasclavelia</taxon>
    </lineage>
</organism>
<evidence type="ECO:0000313" key="2">
    <source>
        <dbReference type="EMBL" id="MDB7082616.1"/>
    </source>
</evidence>
<dbReference type="EMBL" id="QUSL01000006">
    <property type="protein sequence ID" value="RGD86365.1"/>
    <property type="molecule type" value="Genomic_DNA"/>
</dbReference>
<evidence type="ECO:0000256" key="1">
    <source>
        <dbReference type="ARBA" id="ARBA00005437"/>
    </source>
</evidence>